<organism evidence="9 10">
    <name type="scientific">Aspergillus ellipticus CBS 707.79</name>
    <dbReference type="NCBI Taxonomy" id="1448320"/>
    <lineage>
        <taxon>Eukaryota</taxon>
        <taxon>Fungi</taxon>
        <taxon>Dikarya</taxon>
        <taxon>Ascomycota</taxon>
        <taxon>Pezizomycotina</taxon>
        <taxon>Eurotiomycetes</taxon>
        <taxon>Eurotiomycetidae</taxon>
        <taxon>Eurotiales</taxon>
        <taxon>Aspergillaceae</taxon>
        <taxon>Aspergillus</taxon>
        <taxon>Aspergillus subgen. Circumdati</taxon>
    </lineage>
</organism>
<dbReference type="EMBL" id="KZ825817">
    <property type="protein sequence ID" value="PYH97918.1"/>
    <property type="molecule type" value="Genomic_DNA"/>
</dbReference>
<dbReference type="SUPFAM" id="SSF51735">
    <property type="entry name" value="NAD(P)-binding Rossmann-fold domains"/>
    <property type="match status" value="1"/>
</dbReference>
<keyword evidence="7" id="KW-0520">NAD</keyword>
<evidence type="ECO:0000259" key="8">
    <source>
        <dbReference type="SMART" id="SM00829"/>
    </source>
</evidence>
<keyword evidence="4" id="KW-0479">Metal-binding</keyword>
<feature type="domain" description="Enoyl reductase (ER)" evidence="8">
    <location>
        <begin position="21"/>
        <end position="360"/>
    </location>
</feature>
<protein>
    <recommendedName>
        <fullName evidence="3">alcohol dehydrogenase</fullName>
        <ecNumber evidence="3">1.1.1.1</ecNumber>
    </recommendedName>
</protein>
<dbReference type="OrthoDB" id="1879366at2759"/>
<dbReference type="Gene3D" id="3.40.50.720">
    <property type="entry name" value="NAD(P)-binding Rossmann-like Domain"/>
    <property type="match status" value="1"/>
</dbReference>
<dbReference type="VEuPathDB" id="FungiDB:BO71DRAFT_346054"/>
<dbReference type="FunFam" id="3.40.50.720:FF:000039">
    <property type="entry name" value="Alcohol dehydrogenase AdhP"/>
    <property type="match status" value="1"/>
</dbReference>
<dbReference type="InterPro" id="IPR011032">
    <property type="entry name" value="GroES-like_sf"/>
</dbReference>
<dbReference type="PANTHER" id="PTHR42940">
    <property type="entry name" value="ALCOHOL DEHYDROGENASE 1-RELATED"/>
    <property type="match status" value="1"/>
</dbReference>
<evidence type="ECO:0000256" key="5">
    <source>
        <dbReference type="ARBA" id="ARBA00022833"/>
    </source>
</evidence>
<dbReference type="AlphaFoldDB" id="A0A319EAZ9"/>
<dbReference type="Pfam" id="PF00107">
    <property type="entry name" value="ADH_zinc_N"/>
    <property type="match status" value="1"/>
</dbReference>
<proteinExistence type="inferred from homology"/>
<dbReference type="InterPro" id="IPR036291">
    <property type="entry name" value="NAD(P)-bd_dom_sf"/>
</dbReference>
<dbReference type="GO" id="GO:0005737">
    <property type="term" value="C:cytoplasm"/>
    <property type="evidence" value="ECO:0007669"/>
    <property type="project" value="TreeGrafter"/>
</dbReference>
<dbReference type="InterPro" id="IPR013154">
    <property type="entry name" value="ADH-like_N"/>
</dbReference>
<dbReference type="GO" id="GO:0004022">
    <property type="term" value="F:alcohol dehydrogenase (NAD+) activity"/>
    <property type="evidence" value="ECO:0007669"/>
    <property type="project" value="UniProtKB-EC"/>
</dbReference>
<dbReference type="SUPFAM" id="SSF50129">
    <property type="entry name" value="GroES-like"/>
    <property type="match status" value="1"/>
</dbReference>
<comment type="similarity">
    <text evidence="2">Belongs to the zinc-containing alcohol dehydrogenase family.</text>
</comment>
<keyword evidence="5" id="KW-0862">Zinc</keyword>
<sequence>MTIPTESIPAQQRAAIRKGAGASATTSIETVDVEKPGPGQILVKITWTGLCGSDKSLLKDEWADFGLSMTPSAKGVAGHEGVGHVVAVGEGMEKRWKIGERAGVKWIAGTCGECEFCLTGVDEVNCVNQLNSGFSVPGTFQEYCLADGRYASRIPDGVTDEEAGPMMCGGVTVYVACKKSNVKAGQWIVLPGAGGGLGHMAIQFARAMGMRVIAIDGGAEKRDLCKKLGAEVFIDFTETPDIEAEIKKITTYGAHGIIVTAATKAVYGTAPRYLRPNGTLVAIGLPKDATIIAGAPPMLLALKRLNVVGSITGTLKDVEEALDFTARGIVHPVLTKGKLEDLDSWIEKMTNGQLAGRVVLQVAGKQ</sequence>
<dbReference type="Proteomes" id="UP000247810">
    <property type="component" value="Unassembled WGS sequence"/>
</dbReference>
<dbReference type="InterPro" id="IPR013149">
    <property type="entry name" value="ADH-like_C"/>
</dbReference>
<dbReference type="InterPro" id="IPR020843">
    <property type="entry name" value="ER"/>
</dbReference>
<dbReference type="PANTHER" id="PTHR42940:SF3">
    <property type="entry name" value="ALCOHOL DEHYDROGENASE 1-RELATED"/>
    <property type="match status" value="1"/>
</dbReference>
<reference evidence="9 10" key="1">
    <citation type="submission" date="2018-02" db="EMBL/GenBank/DDBJ databases">
        <title>The genomes of Aspergillus section Nigri reveals drivers in fungal speciation.</title>
        <authorList>
            <consortium name="DOE Joint Genome Institute"/>
            <person name="Vesth T.C."/>
            <person name="Nybo J."/>
            <person name="Theobald S."/>
            <person name="Brandl J."/>
            <person name="Frisvad J.C."/>
            <person name="Nielsen K.F."/>
            <person name="Lyhne E.K."/>
            <person name="Kogle M.E."/>
            <person name="Kuo A."/>
            <person name="Riley R."/>
            <person name="Clum A."/>
            <person name="Nolan M."/>
            <person name="Lipzen A."/>
            <person name="Salamov A."/>
            <person name="Henrissat B."/>
            <person name="Wiebenga A."/>
            <person name="De vries R.P."/>
            <person name="Grigoriev I.V."/>
            <person name="Mortensen U.H."/>
            <person name="Andersen M.R."/>
            <person name="Baker S.E."/>
        </authorList>
    </citation>
    <scope>NUCLEOTIDE SEQUENCE [LARGE SCALE GENOMIC DNA]</scope>
    <source>
        <strain evidence="9 10">CBS 707.79</strain>
    </source>
</reference>
<gene>
    <name evidence="9" type="ORF">BO71DRAFT_346054</name>
</gene>
<evidence type="ECO:0000256" key="7">
    <source>
        <dbReference type="ARBA" id="ARBA00023027"/>
    </source>
</evidence>
<dbReference type="Pfam" id="PF08240">
    <property type="entry name" value="ADH_N"/>
    <property type="match status" value="1"/>
</dbReference>
<evidence type="ECO:0000256" key="2">
    <source>
        <dbReference type="ARBA" id="ARBA00008072"/>
    </source>
</evidence>
<evidence type="ECO:0000256" key="6">
    <source>
        <dbReference type="ARBA" id="ARBA00023002"/>
    </source>
</evidence>
<evidence type="ECO:0000313" key="9">
    <source>
        <dbReference type="EMBL" id="PYH97918.1"/>
    </source>
</evidence>
<comment type="cofactor">
    <cofactor evidence="1">
        <name>Zn(2+)</name>
        <dbReference type="ChEBI" id="CHEBI:29105"/>
    </cofactor>
</comment>
<dbReference type="CDD" id="cd08297">
    <property type="entry name" value="CAD3"/>
    <property type="match status" value="1"/>
</dbReference>
<keyword evidence="6" id="KW-0560">Oxidoreductase</keyword>
<dbReference type="EC" id="1.1.1.1" evidence="3"/>
<dbReference type="GO" id="GO:0046872">
    <property type="term" value="F:metal ion binding"/>
    <property type="evidence" value="ECO:0007669"/>
    <property type="project" value="UniProtKB-KW"/>
</dbReference>
<evidence type="ECO:0000256" key="1">
    <source>
        <dbReference type="ARBA" id="ARBA00001947"/>
    </source>
</evidence>
<accession>A0A319EAZ9</accession>
<evidence type="ECO:0000313" key="10">
    <source>
        <dbReference type="Proteomes" id="UP000247810"/>
    </source>
</evidence>
<evidence type="ECO:0000256" key="4">
    <source>
        <dbReference type="ARBA" id="ARBA00022723"/>
    </source>
</evidence>
<dbReference type="STRING" id="1448320.A0A319EAZ9"/>
<keyword evidence="10" id="KW-1185">Reference proteome</keyword>
<dbReference type="Gene3D" id="3.90.180.10">
    <property type="entry name" value="Medium-chain alcohol dehydrogenases, catalytic domain"/>
    <property type="match status" value="1"/>
</dbReference>
<name>A0A319EAZ9_9EURO</name>
<evidence type="ECO:0000256" key="3">
    <source>
        <dbReference type="ARBA" id="ARBA00013190"/>
    </source>
</evidence>
<dbReference type="SMART" id="SM00829">
    <property type="entry name" value="PKS_ER"/>
    <property type="match status" value="1"/>
</dbReference>